<dbReference type="RefSeq" id="XP_022254176.1">
    <property type="nucleotide sequence ID" value="XM_022398468.1"/>
</dbReference>
<evidence type="ECO:0000313" key="5">
    <source>
        <dbReference type="RefSeq" id="XP_022254175.1"/>
    </source>
</evidence>
<dbReference type="RefSeq" id="XP_022254175.1">
    <property type="nucleotide sequence ID" value="XM_022398467.1"/>
</dbReference>
<feature type="region of interest" description="Disordered" evidence="2">
    <location>
        <begin position="987"/>
        <end position="1028"/>
    </location>
</feature>
<organism evidence="3 6">
    <name type="scientific">Limulus polyphemus</name>
    <name type="common">Atlantic horseshoe crab</name>
    <dbReference type="NCBI Taxonomy" id="6850"/>
    <lineage>
        <taxon>Eukaryota</taxon>
        <taxon>Metazoa</taxon>
        <taxon>Ecdysozoa</taxon>
        <taxon>Arthropoda</taxon>
        <taxon>Chelicerata</taxon>
        <taxon>Merostomata</taxon>
        <taxon>Xiphosura</taxon>
        <taxon>Limulidae</taxon>
        <taxon>Limulus</taxon>
    </lineage>
</organism>
<evidence type="ECO:0000256" key="1">
    <source>
        <dbReference type="ARBA" id="ARBA00008839"/>
    </source>
</evidence>
<evidence type="ECO:0000313" key="6">
    <source>
        <dbReference type="RefSeq" id="XP_022254176.1"/>
    </source>
</evidence>
<feature type="compositionally biased region" description="Basic and acidic residues" evidence="2">
    <location>
        <begin position="1003"/>
        <end position="1028"/>
    </location>
</feature>
<dbReference type="PANTHER" id="PTHR12353:SF31">
    <property type="entry name" value="LD44824P"/>
    <property type="match status" value="1"/>
</dbReference>
<dbReference type="RefSeq" id="XP_013785868.1">
    <property type="nucleotide sequence ID" value="XM_013930414.2"/>
</dbReference>
<dbReference type="PANTHER" id="PTHR12353">
    <property type="entry name" value="DISKS LARGE-ASSOCIATED PROTEIN DAP SAP90/PSD-95-ASSOCIATED PROTEIN"/>
    <property type="match status" value="1"/>
</dbReference>
<proteinExistence type="inferred from homology"/>
<protein>
    <submittedName>
        <fullName evidence="4 5">Uncharacterized protein LOC106469893 isoform X1</fullName>
    </submittedName>
</protein>
<feature type="compositionally biased region" description="Polar residues" evidence="2">
    <location>
        <begin position="736"/>
        <end position="753"/>
    </location>
</feature>
<dbReference type="Pfam" id="PF03359">
    <property type="entry name" value="GKAP"/>
    <property type="match status" value="1"/>
</dbReference>
<evidence type="ECO:0000313" key="4">
    <source>
        <dbReference type="RefSeq" id="XP_013785868.1"/>
    </source>
</evidence>
<sequence length="1061" mass="120395">MSSEDEEETIQKQNFSTKITNFQALPYKGQEIYARFEHYRSKSYAQALHSMSSTSVHNKSTLHSSVPIIDSDLMSPSQSAPATPKGNHIIKKSSTLPASNICEIAFPKPVKSNSSSLTNFLKKISPKIRRSCYKQKEKPWIVIEFSQEEIDGHISDSMESDHSVELALQGKEEYFARQKEKLHKKDTQNTRQRISRRSSEAADLCPFYSDDSDKLYNKKNMPPKRSKSEINNSSFFSRFMLKKFVSEQENYVSTKLKKSKAEKCSNRYRDGNVKPAKVNSKYKIHEDEFCGETKISETFKPMYSSLVKDSTKKSDFKQYRVNKNVQNLNVWDHCHYQKESQLGQKLKPCNSKVDAADHLVPFIRATLQKAQPPQSLNLRNTVHVHSHLAKNVANQMASVESIGACSLDVETTTEGGSSELKEDSAISDPSLTSKRMMLSCMSQNELDAGHRRGINTADDQKRQYTSHKSIYITSEKWESDGRNTLRPEWTLAELKLPSYINISCVVNGYTNFHRFCYSRDSSPAAFVKKDNLISDIPAKKAGEQDSSFCGSKRNNMQAHIEQRPCLLDNSHAPSGKLDPKYTDNKMQKILKPSHFIVADSVKRLYVNDAENKHLNGYKTEDSANGLVKVAIPPKSLIQQRIESLYGHEVAKVWKVARQKPFLHKPSGRSTVSEERYVSFSNRSPSCPPQALRARSKSPPVFRHLTKDFRDQLRALDSSNSPGAVTRVSRRTEKKSTPQSVSHNHFKTSFPNDAPCYNNQETNSDCLTRINSQVTQDSSKNLEMCQNSNDLIAQPCALAPVQKCENNLNIHGRDLNVESLNGYESFHSAELVPLPKPERCNSLSSPEYTANAHLLPTPSSSSPTLETEMEERDGNWFLAALEKQKQQIEEKVLEVEKEMMRSDIPEDAAGKMRAAIGKANLLLSQKFEQFRGLCKKNLNQNLTEPFPTTVSDLAGFWDMVLLQVADVQDTLTNIEILKANNWQEKLTNKEDKKNQVRSKKTGKQRMDKALRPQHERSAKAMEAARTREEARKRLMEAKKKNRLKHNTKGTDVQVSIFVPENN</sequence>
<comment type="similarity">
    <text evidence="1">Belongs to the SAPAP family.</text>
</comment>
<evidence type="ECO:0000256" key="2">
    <source>
        <dbReference type="SAM" id="MobiDB-lite"/>
    </source>
</evidence>
<reference evidence="4 5" key="1">
    <citation type="submission" date="2025-05" db="UniProtKB">
        <authorList>
            <consortium name="RefSeq"/>
        </authorList>
    </citation>
    <scope>IDENTIFICATION</scope>
    <source>
        <tissue evidence="4 5">Muscle</tissue>
    </source>
</reference>
<accession>A0ABM1TE70</accession>
<dbReference type="InterPro" id="IPR005026">
    <property type="entry name" value="SAPAP"/>
</dbReference>
<gene>
    <name evidence="4 5 6" type="primary">LOC106469893</name>
</gene>
<dbReference type="GeneID" id="106469893"/>
<dbReference type="Proteomes" id="UP000694941">
    <property type="component" value="Unplaced"/>
</dbReference>
<name>A0ABM1TE70_LIMPO</name>
<keyword evidence="3" id="KW-1185">Reference proteome</keyword>
<evidence type="ECO:0000313" key="3">
    <source>
        <dbReference type="Proteomes" id="UP000694941"/>
    </source>
</evidence>
<feature type="region of interest" description="Disordered" evidence="2">
    <location>
        <begin position="713"/>
        <end position="753"/>
    </location>
</feature>